<dbReference type="Proteomes" id="UP000318667">
    <property type="component" value="Unassembled WGS sequence"/>
</dbReference>
<dbReference type="GeneID" id="79719315"/>
<accession>A0A562JWV7</accession>
<keyword evidence="2" id="KW-1185">Reference proteome</keyword>
<dbReference type="RefSeq" id="WP_277875326.1">
    <property type="nucleotide sequence ID" value="NZ_CBCSDC010000002.1"/>
</dbReference>
<reference evidence="1 2" key="1">
    <citation type="journal article" date="2015" name="Stand. Genomic Sci.">
        <title>Genomic Encyclopedia of Bacterial and Archaeal Type Strains, Phase III: the genomes of soil and plant-associated and newly described type strains.</title>
        <authorList>
            <person name="Whitman W.B."/>
            <person name="Woyke T."/>
            <person name="Klenk H.P."/>
            <person name="Zhou Y."/>
            <person name="Lilburn T.G."/>
            <person name="Beck B.J."/>
            <person name="De Vos P."/>
            <person name="Vandamme P."/>
            <person name="Eisen J.A."/>
            <person name="Garrity G."/>
            <person name="Hugenholtz P."/>
            <person name="Kyrpides N.C."/>
        </authorList>
    </citation>
    <scope>NUCLEOTIDE SEQUENCE [LARGE SCALE GENOMIC DNA]</scope>
    <source>
        <strain evidence="1 2">CGMCC 1.10115</strain>
    </source>
</reference>
<evidence type="ECO:0000313" key="1">
    <source>
        <dbReference type="EMBL" id="TWH87465.1"/>
    </source>
</evidence>
<protein>
    <submittedName>
        <fullName evidence="1">Uncharacterized protein</fullName>
    </submittedName>
</protein>
<sequence length="40" mass="4359">MQRIEGLSIGLDLDSTSLNRGLTGLKGRLRTVNSEMKAKV</sequence>
<evidence type="ECO:0000313" key="2">
    <source>
        <dbReference type="Proteomes" id="UP000318667"/>
    </source>
</evidence>
<name>A0A562JWV7_9BACI</name>
<dbReference type="AlphaFoldDB" id="A0A562JWV7"/>
<proteinExistence type="predicted"/>
<comment type="caution">
    <text evidence="1">The sequence shown here is derived from an EMBL/GenBank/DDBJ whole genome shotgun (WGS) entry which is preliminary data.</text>
</comment>
<gene>
    <name evidence="1" type="ORF">IQ19_02419</name>
</gene>
<organism evidence="1 2">
    <name type="scientific">Cytobacillus oceanisediminis</name>
    <dbReference type="NCBI Taxonomy" id="665099"/>
    <lineage>
        <taxon>Bacteria</taxon>
        <taxon>Bacillati</taxon>
        <taxon>Bacillota</taxon>
        <taxon>Bacilli</taxon>
        <taxon>Bacillales</taxon>
        <taxon>Bacillaceae</taxon>
        <taxon>Cytobacillus</taxon>
    </lineage>
</organism>
<dbReference type="EMBL" id="VLKI01000005">
    <property type="protein sequence ID" value="TWH87465.1"/>
    <property type="molecule type" value="Genomic_DNA"/>
</dbReference>